<dbReference type="InterPro" id="IPR012334">
    <property type="entry name" value="Pectin_lyas_fold"/>
</dbReference>
<proteinExistence type="predicted"/>
<dbReference type="SUPFAM" id="SSF51126">
    <property type="entry name" value="Pectin lyase-like"/>
    <property type="match status" value="1"/>
</dbReference>
<comment type="caution">
    <text evidence="1">The sequence shown here is derived from an EMBL/GenBank/DDBJ whole genome shotgun (WGS) entry which is preliminary data.</text>
</comment>
<gene>
    <name evidence="1" type="ORF">QEH52_04405</name>
</gene>
<protein>
    <submittedName>
        <fullName evidence="1">Right-handed parallel beta-helix repeat-containing protein</fullName>
    </submittedName>
</protein>
<name>A0ABU1ARF0_9BACT</name>
<sequence length="965" mass="106282">MNRLQDGFRAPRRCYNQWLVMLAGLLGLIFVSASTAAAVEYVHNGQFTAWDGDTVSGWQLASSGRASIRLDPAEAPRGLSSSLRIDIAGAGSGLGQVVSSKAAVEPGSILYLKGWMKSDNAAGGMIQVKLYQGRKEIKRINISERSGNWLELDREFEVGEADSFQVLLRYKQSESSVGHSLWFADLSVIPASERVRTAPSIVNLAAVSTFSSIGLYADVSGDMSQFTRGHSAYRKKGESVWRASLPMQWQAKTKQLRSSLLNLEADTEYQIKTWLEDPSLKEAIAPAYTTVRTWTYELPIAKTIYLPAGESTEPLVITESGSADGWIRYTSDPTRHSTLNVDKRATHAVVLKGVHHVILDNLTIVGGIKDSVLIEDSTDIRILRCDISSWGQVGTFTEMENKRWGRGPFFVDEAGKPVNLQGGVRVSVGAERVVIADNYIHNPRGHATSWQYGHPHGPTSIILFNSEGNHVIRNNSLIGSESHRFNDTIEGAYNDKPKGGPYRDTDFEGNIMFFSNDDGVELDGGQMNIRFFNNWIQSSYCGVSTAPTIFGPSYIFNNLIVLEGDERGMTNFALKVGGDKVQDPGINYFFHNTIYSHGRGLRGSNWGSGPTPIFTRNNLFAAGDLMWPQKSKGDFDYDMLRPDSMDPPLPQWQQNGVVGVESFKNRAAGDYRLSKNSLAIDRGLKLLTVNEDFSGEAPDIGAIPVGAGPEFPVRAEGVSLLPLQAQLELTLNGAAVQTDTLYVRAPVATGKRWRVMSDDAWLQYEPNTGPCDGELHAVTLSIHPDVKRDGYYQGAVTVRTDAGYNRTSFVKAKVRLAAPDYQYFNAVDMEQVGMTVVAADPQAPQLPYLQAPDTRDAASKASIRIDFEVPDSGTYYLHGLIAVPGPNAPAHDSCYVQVNDGEPKYWDLGVSAPGLWSWQTASIMNEAYPREIELAAGKHTIYIRGRENFTKFARFAISRTRLLPE</sequence>
<dbReference type="Proteomes" id="UP001225316">
    <property type="component" value="Unassembled WGS sequence"/>
</dbReference>
<dbReference type="RefSeq" id="WP_308948852.1">
    <property type="nucleotide sequence ID" value="NZ_JARXHW010000006.1"/>
</dbReference>
<dbReference type="InterPro" id="IPR011050">
    <property type="entry name" value="Pectin_lyase_fold/virulence"/>
</dbReference>
<dbReference type="EMBL" id="JARXHW010000006">
    <property type="protein sequence ID" value="MDQ8206738.1"/>
    <property type="molecule type" value="Genomic_DNA"/>
</dbReference>
<organism evidence="1 2">
    <name type="scientific">Thalassobacterium maritimum</name>
    <dbReference type="NCBI Taxonomy" id="3041265"/>
    <lineage>
        <taxon>Bacteria</taxon>
        <taxon>Pseudomonadati</taxon>
        <taxon>Verrucomicrobiota</taxon>
        <taxon>Opitutia</taxon>
        <taxon>Puniceicoccales</taxon>
        <taxon>Coraliomargaritaceae</taxon>
        <taxon>Thalassobacterium</taxon>
    </lineage>
</organism>
<dbReference type="Gene3D" id="2.160.20.10">
    <property type="entry name" value="Single-stranded right-handed beta-helix, Pectin lyase-like"/>
    <property type="match status" value="1"/>
</dbReference>
<accession>A0ABU1ARF0</accession>
<dbReference type="Gene3D" id="2.60.120.260">
    <property type="entry name" value="Galactose-binding domain-like"/>
    <property type="match status" value="2"/>
</dbReference>
<dbReference type="CDD" id="cd02795">
    <property type="entry name" value="CBM6-CBM35-CBM36_like"/>
    <property type="match status" value="1"/>
</dbReference>
<evidence type="ECO:0000313" key="1">
    <source>
        <dbReference type="EMBL" id="MDQ8206738.1"/>
    </source>
</evidence>
<evidence type="ECO:0000313" key="2">
    <source>
        <dbReference type="Proteomes" id="UP001225316"/>
    </source>
</evidence>
<keyword evidence="2" id="KW-1185">Reference proteome</keyword>
<reference evidence="1 2" key="1">
    <citation type="submission" date="2023-04" db="EMBL/GenBank/DDBJ databases">
        <title>A novel bacteria isolated from coastal sediment.</title>
        <authorList>
            <person name="Liu X.-J."/>
            <person name="Du Z.-J."/>
        </authorList>
    </citation>
    <scope>NUCLEOTIDE SEQUENCE [LARGE SCALE GENOMIC DNA]</scope>
    <source>
        <strain evidence="1 2">SDUM461003</strain>
    </source>
</reference>